<sequence length="79" mass="8517">MKNTAHQNTVISPAGEKQLIRAAQITAFISELLVSNAMSGSRTVSCEGMAAVMECLSDQMELIIGESSLMNKEIKNEQS</sequence>
<reference evidence="1 2" key="1">
    <citation type="submission" date="2019-09" db="EMBL/GenBank/DDBJ databases">
        <title>Draft genome sequence of various Type strains from the CCUG.</title>
        <authorList>
            <person name="Pineiro-Iglesias B."/>
            <person name="Tunovic T."/>
            <person name="Unosson C."/>
            <person name="Inganas E."/>
            <person name="Ohlen M."/>
            <person name="Cardew S."/>
            <person name="Jensie-Markopoulos S."/>
            <person name="Salva-Serra F."/>
            <person name="Jaen-Luchoro D."/>
            <person name="Karlsson R."/>
            <person name="Svensson-Stadler L."/>
            <person name="Chun J."/>
            <person name="Moore E."/>
        </authorList>
    </citation>
    <scope>NUCLEOTIDE SEQUENCE [LARGE SCALE GENOMIC DNA]</scope>
    <source>
        <strain evidence="1 2">CCUG 53682T</strain>
    </source>
</reference>
<evidence type="ECO:0000313" key="1">
    <source>
        <dbReference type="EMBL" id="KAA8716763.1"/>
    </source>
</evidence>
<organism evidence="1 2">
    <name type="scientific">Morganella psychrotolerans</name>
    <dbReference type="NCBI Taxonomy" id="368603"/>
    <lineage>
        <taxon>Bacteria</taxon>
        <taxon>Pseudomonadati</taxon>
        <taxon>Pseudomonadota</taxon>
        <taxon>Gammaproteobacteria</taxon>
        <taxon>Enterobacterales</taxon>
        <taxon>Morganellaceae</taxon>
        <taxon>Morganella</taxon>
    </lineage>
</organism>
<evidence type="ECO:0000313" key="2">
    <source>
        <dbReference type="Proteomes" id="UP000322181"/>
    </source>
</evidence>
<dbReference type="EMBL" id="VXKB01000001">
    <property type="protein sequence ID" value="KAA8716763.1"/>
    <property type="molecule type" value="Genomic_DNA"/>
</dbReference>
<gene>
    <name evidence="1" type="ORF">F4V73_02485</name>
</gene>
<proteinExistence type="predicted"/>
<name>A0A5M9R878_9GAMM</name>
<comment type="caution">
    <text evidence="1">The sequence shown here is derived from an EMBL/GenBank/DDBJ whole genome shotgun (WGS) entry which is preliminary data.</text>
</comment>
<dbReference type="Proteomes" id="UP000322181">
    <property type="component" value="Unassembled WGS sequence"/>
</dbReference>
<dbReference type="AlphaFoldDB" id="A0A5M9R878"/>
<evidence type="ECO:0008006" key="3">
    <source>
        <dbReference type="Google" id="ProtNLM"/>
    </source>
</evidence>
<protein>
    <recommendedName>
        <fullName evidence="3">DUF3077 domain-containing protein</fullName>
    </recommendedName>
</protein>
<accession>A0A5M9R878</accession>
<dbReference type="RefSeq" id="WP_067363604.1">
    <property type="nucleotide sequence ID" value="NZ_BAAAFS010000001.1"/>
</dbReference>
<dbReference type="OrthoDB" id="6446856at2"/>